<keyword evidence="1" id="KW-1133">Transmembrane helix</keyword>
<dbReference type="EMBL" id="DUTF01000039">
    <property type="protein sequence ID" value="HHY25468.1"/>
    <property type="molecule type" value="Genomic_DNA"/>
</dbReference>
<evidence type="ECO:0000313" key="2">
    <source>
        <dbReference type="EMBL" id="HHY25468.1"/>
    </source>
</evidence>
<gene>
    <name evidence="2" type="ORF">GX523_01730</name>
</gene>
<proteinExistence type="predicted"/>
<reference evidence="2 3" key="1">
    <citation type="journal article" date="2020" name="Biotechnol. Biofuels">
        <title>New insights from the biogas microbiome by comprehensive genome-resolved metagenomics of nearly 1600 species originating from multiple anaerobic digesters.</title>
        <authorList>
            <person name="Campanaro S."/>
            <person name="Treu L."/>
            <person name="Rodriguez-R L.M."/>
            <person name="Kovalovszki A."/>
            <person name="Ziels R.M."/>
            <person name="Maus I."/>
            <person name="Zhu X."/>
            <person name="Kougias P.G."/>
            <person name="Basile A."/>
            <person name="Luo G."/>
            <person name="Schluter A."/>
            <person name="Konstantinidis K.T."/>
            <person name="Angelidaki I."/>
        </authorList>
    </citation>
    <scope>NUCLEOTIDE SEQUENCE [LARGE SCALE GENOMIC DNA]</scope>
    <source>
        <strain evidence="2">AS05jafATM_4</strain>
    </source>
</reference>
<evidence type="ECO:0000313" key="3">
    <source>
        <dbReference type="Proteomes" id="UP000553059"/>
    </source>
</evidence>
<dbReference type="Proteomes" id="UP000553059">
    <property type="component" value="Unassembled WGS sequence"/>
</dbReference>
<name>A0A7C6Z298_9FIRM</name>
<evidence type="ECO:0000256" key="1">
    <source>
        <dbReference type="SAM" id="Phobius"/>
    </source>
</evidence>
<accession>A0A7C6Z298</accession>
<sequence length="167" mass="18842">MIKKKEIMRKHLPKLSYIVLLTLVIVLCLIGGILVLHRQEVGALRKEISHIEELILQTSAKEAASDPLLMDDLLVIMDECVKGFTDEKLTVLSYHLEGILEGEVNPSILRFALIRLRVQGSWAEIERGLTHIETMPRGGIHVEEVVLEENGGEILLKIFFLEPDNLS</sequence>
<keyword evidence="1" id="KW-0812">Transmembrane</keyword>
<dbReference type="AlphaFoldDB" id="A0A7C6Z298"/>
<protein>
    <submittedName>
        <fullName evidence="2">Uncharacterized protein</fullName>
    </submittedName>
</protein>
<keyword evidence="1" id="KW-0472">Membrane</keyword>
<organism evidence="2 3">
    <name type="scientific">Desulfitobacterium dehalogenans</name>
    <dbReference type="NCBI Taxonomy" id="36854"/>
    <lineage>
        <taxon>Bacteria</taxon>
        <taxon>Bacillati</taxon>
        <taxon>Bacillota</taxon>
        <taxon>Clostridia</taxon>
        <taxon>Eubacteriales</taxon>
        <taxon>Desulfitobacteriaceae</taxon>
        <taxon>Desulfitobacterium</taxon>
    </lineage>
</organism>
<comment type="caution">
    <text evidence="2">The sequence shown here is derived from an EMBL/GenBank/DDBJ whole genome shotgun (WGS) entry which is preliminary data.</text>
</comment>
<feature type="transmembrane region" description="Helical" evidence="1">
    <location>
        <begin position="15"/>
        <end position="36"/>
    </location>
</feature>